<keyword evidence="3 5" id="KW-0597">Phosphoprotein</keyword>
<keyword evidence="6" id="KW-0812">Transmembrane</keyword>
<proteinExistence type="predicted"/>
<dbReference type="CDD" id="cd17546">
    <property type="entry name" value="REC_hyHK_CKI1_RcsC-like"/>
    <property type="match status" value="1"/>
</dbReference>
<evidence type="ECO:0000256" key="2">
    <source>
        <dbReference type="ARBA" id="ARBA00012438"/>
    </source>
</evidence>
<dbReference type="SMART" id="SM00388">
    <property type="entry name" value="HisKA"/>
    <property type="match status" value="1"/>
</dbReference>
<dbReference type="Pfam" id="PF00512">
    <property type="entry name" value="HisKA"/>
    <property type="match status" value="1"/>
</dbReference>
<evidence type="ECO:0000256" key="3">
    <source>
        <dbReference type="ARBA" id="ARBA00022553"/>
    </source>
</evidence>
<dbReference type="SUPFAM" id="SSF55874">
    <property type="entry name" value="ATPase domain of HSP90 chaperone/DNA topoisomerase II/histidine kinase"/>
    <property type="match status" value="1"/>
</dbReference>
<dbReference type="GO" id="GO:0000155">
    <property type="term" value="F:phosphorelay sensor kinase activity"/>
    <property type="evidence" value="ECO:0007669"/>
    <property type="project" value="InterPro"/>
</dbReference>
<feature type="modified residue" description="4-aspartylphosphate" evidence="5">
    <location>
        <position position="632"/>
    </location>
</feature>
<evidence type="ECO:0000313" key="10">
    <source>
        <dbReference type="Proteomes" id="UP000184092"/>
    </source>
</evidence>
<dbReference type="PROSITE" id="PS50109">
    <property type="entry name" value="HIS_KIN"/>
    <property type="match status" value="1"/>
</dbReference>
<dbReference type="InterPro" id="IPR003594">
    <property type="entry name" value="HATPase_dom"/>
</dbReference>
<gene>
    <name evidence="9" type="ORF">SAMN05216269_102344</name>
</gene>
<protein>
    <recommendedName>
        <fullName evidence="2">histidine kinase</fullName>
        <ecNumber evidence="2">2.7.13.3</ecNumber>
    </recommendedName>
</protein>
<keyword evidence="6" id="KW-1133">Transmembrane helix</keyword>
<organism evidence="9 10">
    <name type="scientific">Flavobacterium xinjiangense</name>
    <dbReference type="NCBI Taxonomy" id="178356"/>
    <lineage>
        <taxon>Bacteria</taxon>
        <taxon>Pseudomonadati</taxon>
        <taxon>Bacteroidota</taxon>
        <taxon>Flavobacteriia</taxon>
        <taxon>Flavobacteriales</taxon>
        <taxon>Flavobacteriaceae</taxon>
        <taxon>Flavobacterium</taxon>
    </lineage>
</organism>
<feature type="domain" description="Histidine kinase" evidence="7">
    <location>
        <begin position="337"/>
        <end position="558"/>
    </location>
</feature>
<feature type="domain" description="Response regulatory" evidence="8">
    <location>
        <begin position="582"/>
        <end position="697"/>
    </location>
</feature>
<dbReference type="PRINTS" id="PR00344">
    <property type="entry name" value="BCTRLSENSOR"/>
</dbReference>
<accession>A0A1M7G2V8</accession>
<feature type="transmembrane region" description="Helical" evidence="6">
    <location>
        <begin position="12"/>
        <end position="34"/>
    </location>
</feature>
<sequence length="710" mass="81041">MVKLHRFNTYTKVLLLIILSVILFFSFYFSMYYYTMEQEKEVYDSSFKQFDNEVAVLMKFNSASNISFVSDLTFWDDFVEFTKNKKVKWFQDNIGVSLKIYKSVYLGVYDVKGNFIAKSSNSKIETVDFIPKAAMRRLYHSKLLNFYIKIPEGVVEVFGATIHPTADPLKNKTKPSGYFFMTRLLDDKYLADFGKVCSSKITFVNKNVDTPKKNIYVTKYLKGFDNKPIAKLYFTRPFNVSFQSTKTVLVLILITFLINVFAYVYFSRKWLYFPLNIITSILETGNNIAIKSLKRFSGEFGYIGNLFEENNNHKLELIDAKLKAEESDRLKSSFLDNLSHEIRTPMNAILGFTDLLMNTDIKEKERGDYLKIVSKSGSNLVLIIDDLVEMSKIDANQIVPNYIPLDIETCINELYETIKVSIKKSKKIDFFIIKNDKPVTNKIITDQIKLKQILTNLVSNAIKFTDAGYVAFGYEIDEENNKIVFSVIDSGIGIEKKYHKFIFDRFKRVESDRAIKVGGLGLGLAISKAYVEMLGGSISLESNGTIGSKFIFTIPLIYDESEEISIPNLENKSNGFSDQGITILIAEDDNINFLLFKKIIKQTNHKIIRASNGLEALSICSDNADIDLVLMDIKMPVMNGFDSFEKIKLIRPNLAVVAQTAYSSNEDIEKISKLGFYGYISKPINREKLVVLINEIVSAKFKNVGSNQQV</sequence>
<dbReference type="Gene3D" id="1.10.287.130">
    <property type="match status" value="1"/>
</dbReference>
<name>A0A1M7G2V8_9FLAO</name>
<dbReference type="EC" id="2.7.13.3" evidence="2"/>
<dbReference type="InterPro" id="IPR011006">
    <property type="entry name" value="CheY-like_superfamily"/>
</dbReference>
<dbReference type="SMART" id="SM00448">
    <property type="entry name" value="REC"/>
    <property type="match status" value="1"/>
</dbReference>
<dbReference type="SMART" id="SM00387">
    <property type="entry name" value="HATPase_c"/>
    <property type="match status" value="1"/>
</dbReference>
<dbReference type="Pfam" id="PF05228">
    <property type="entry name" value="CHASE4"/>
    <property type="match status" value="1"/>
</dbReference>
<dbReference type="Gene3D" id="3.30.565.10">
    <property type="entry name" value="Histidine kinase-like ATPase, C-terminal domain"/>
    <property type="match status" value="1"/>
</dbReference>
<evidence type="ECO:0000259" key="7">
    <source>
        <dbReference type="PROSITE" id="PS50109"/>
    </source>
</evidence>
<evidence type="ECO:0000259" key="8">
    <source>
        <dbReference type="PROSITE" id="PS50110"/>
    </source>
</evidence>
<comment type="catalytic activity">
    <reaction evidence="1">
        <text>ATP + protein L-histidine = ADP + protein N-phospho-L-histidine.</text>
        <dbReference type="EC" id="2.7.13.3"/>
    </reaction>
</comment>
<dbReference type="STRING" id="178356.SAMN05216269_102344"/>
<keyword evidence="4" id="KW-0902">Two-component regulatory system</keyword>
<dbReference type="Gene3D" id="3.40.50.2300">
    <property type="match status" value="1"/>
</dbReference>
<dbReference type="Pfam" id="PF02518">
    <property type="entry name" value="HATPase_c"/>
    <property type="match status" value="1"/>
</dbReference>
<dbReference type="InterPro" id="IPR036097">
    <property type="entry name" value="HisK_dim/P_sf"/>
</dbReference>
<evidence type="ECO:0000256" key="1">
    <source>
        <dbReference type="ARBA" id="ARBA00000085"/>
    </source>
</evidence>
<dbReference type="SUPFAM" id="SSF52172">
    <property type="entry name" value="CheY-like"/>
    <property type="match status" value="1"/>
</dbReference>
<dbReference type="InterPro" id="IPR007892">
    <property type="entry name" value="CHASE4"/>
</dbReference>
<evidence type="ECO:0000256" key="5">
    <source>
        <dbReference type="PROSITE-ProRule" id="PRU00169"/>
    </source>
</evidence>
<dbReference type="AlphaFoldDB" id="A0A1M7G2V8"/>
<keyword evidence="9" id="KW-0808">Transferase</keyword>
<keyword evidence="10" id="KW-1185">Reference proteome</keyword>
<dbReference type="InterPro" id="IPR003661">
    <property type="entry name" value="HisK_dim/P_dom"/>
</dbReference>
<dbReference type="PANTHER" id="PTHR45339">
    <property type="entry name" value="HYBRID SIGNAL TRANSDUCTION HISTIDINE KINASE J"/>
    <property type="match status" value="1"/>
</dbReference>
<dbReference type="CDD" id="cd16922">
    <property type="entry name" value="HATPase_EvgS-ArcB-TorS-like"/>
    <property type="match status" value="1"/>
</dbReference>
<dbReference type="PANTHER" id="PTHR45339:SF1">
    <property type="entry name" value="HYBRID SIGNAL TRANSDUCTION HISTIDINE KINASE J"/>
    <property type="match status" value="1"/>
</dbReference>
<dbReference type="InterPro" id="IPR036890">
    <property type="entry name" value="HATPase_C_sf"/>
</dbReference>
<dbReference type="InterPro" id="IPR001789">
    <property type="entry name" value="Sig_transdc_resp-reg_receiver"/>
</dbReference>
<dbReference type="OrthoDB" id="9811889at2"/>
<dbReference type="Pfam" id="PF00072">
    <property type="entry name" value="Response_reg"/>
    <property type="match status" value="1"/>
</dbReference>
<dbReference type="CDD" id="cd00082">
    <property type="entry name" value="HisKA"/>
    <property type="match status" value="1"/>
</dbReference>
<dbReference type="InterPro" id="IPR004358">
    <property type="entry name" value="Sig_transdc_His_kin-like_C"/>
</dbReference>
<dbReference type="Proteomes" id="UP000184092">
    <property type="component" value="Unassembled WGS sequence"/>
</dbReference>
<evidence type="ECO:0000256" key="4">
    <source>
        <dbReference type="ARBA" id="ARBA00023012"/>
    </source>
</evidence>
<keyword evidence="9" id="KW-0418">Kinase</keyword>
<evidence type="ECO:0000313" key="9">
    <source>
        <dbReference type="EMBL" id="SHM10580.1"/>
    </source>
</evidence>
<dbReference type="InterPro" id="IPR005467">
    <property type="entry name" value="His_kinase_dom"/>
</dbReference>
<feature type="transmembrane region" description="Helical" evidence="6">
    <location>
        <begin position="248"/>
        <end position="266"/>
    </location>
</feature>
<dbReference type="EMBL" id="FRCL01000002">
    <property type="protein sequence ID" value="SHM10580.1"/>
    <property type="molecule type" value="Genomic_DNA"/>
</dbReference>
<reference evidence="10" key="1">
    <citation type="submission" date="2016-11" db="EMBL/GenBank/DDBJ databases">
        <authorList>
            <person name="Varghese N."/>
            <person name="Submissions S."/>
        </authorList>
    </citation>
    <scope>NUCLEOTIDE SEQUENCE [LARGE SCALE GENOMIC DNA]</scope>
    <source>
        <strain evidence="10">CGMCC 1.2749</strain>
    </source>
</reference>
<dbReference type="PROSITE" id="PS50110">
    <property type="entry name" value="RESPONSE_REGULATORY"/>
    <property type="match status" value="1"/>
</dbReference>
<dbReference type="SUPFAM" id="SSF47384">
    <property type="entry name" value="Homodimeric domain of signal transducing histidine kinase"/>
    <property type="match status" value="1"/>
</dbReference>
<keyword evidence="6" id="KW-0472">Membrane</keyword>
<evidence type="ECO:0000256" key="6">
    <source>
        <dbReference type="SAM" id="Phobius"/>
    </source>
</evidence>